<evidence type="ECO:0000259" key="1">
    <source>
        <dbReference type="PROSITE" id="PS51184"/>
    </source>
</evidence>
<dbReference type="RefSeq" id="XP_012945505.1">
    <property type="nucleotide sequence ID" value="XM_013090051.2"/>
</dbReference>
<dbReference type="GeneID" id="101863946"/>
<dbReference type="InterPro" id="IPR003347">
    <property type="entry name" value="JmjC_dom"/>
</dbReference>
<proteinExistence type="predicted"/>
<keyword evidence="2" id="KW-1185">Reference proteome</keyword>
<accession>A0ABM1ADB0</accession>
<gene>
    <name evidence="3" type="primary">LOC101863946</name>
</gene>
<sequence>MSSKHELNATVKTWIMTTLTVTIMSMRHGQIKDNDVAHPKGHLRSFGSSGTIRLVNFTSGFPETRPFLEDYIISSEPLLMRGAQALFAAYDKWTDEYLAHTVTQGDAAFVWCETQKKEARSLPPKFMSFSRFLKIYNVSDLYVVDTVPEVLAHDVVLPCPLQCPALKLAVDTSFLWFSSGGTKSVVHVDSYENILCVLRGSKTVTMVSTAGGLDKFPFQPDGSIEIDVEKVDLHKFSVFAEVEFVVAHLSVGDCLYIPTHWIHQVNSSGSNIAVNVWWGREPSVRVAETGACHDHVTCDPSLTLDTVTWPWSGDDALDGTCQAVSINDDVCYQETLFRGMY</sequence>
<dbReference type="PROSITE" id="PS51184">
    <property type="entry name" value="JMJC"/>
    <property type="match status" value="1"/>
</dbReference>
<dbReference type="InterPro" id="IPR014710">
    <property type="entry name" value="RmlC-like_jellyroll"/>
</dbReference>
<name>A0ABM1ADB0_APLCA</name>
<dbReference type="InterPro" id="IPR041667">
    <property type="entry name" value="Cupin_8"/>
</dbReference>
<evidence type="ECO:0000313" key="2">
    <source>
        <dbReference type="Proteomes" id="UP000694888"/>
    </source>
</evidence>
<organism evidence="2 3">
    <name type="scientific">Aplysia californica</name>
    <name type="common">California sea hare</name>
    <dbReference type="NCBI Taxonomy" id="6500"/>
    <lineage>
        <taxon>Eukaryota</taxon>
        <taxon>Metazoa</taxon>
        <taxon>Spiralia</taxon>
        <taxon>Lophotrochozoa</taxon>
        <taxon>Mollusca</taxon>
        <taxon>Gastropoda</taxon>
        <taxon>Heterobranchia</taxon>
        <taxon>Euthyneura</taxon>
        <taxon>Tectipleura</taxon>
        <taxon>Aplysiida</taxon>
        <taxon>Aplysioidea</taxon>
        <taxon>Aplysiidae</taxon>
        <taxon>Aplysia</taxon>
    </lineage>
</organism>
<protein>
    <submittedName>
        <fullName evidence="3">Lysine-specific demethylase 8</fullName>
    </submittedName>
</protein>
<dbReference type="Proteomes" id="UP000694888">
    <property type="component" value="Unplaced"/>
</dbReference>
<dbReference type="PANTHER" id="PTHR12461">
    <property type="entry name" value="HYPOXIA-INDUCIBLE FACTOR 1 ALPHA INHIBITOR-RELATED"/>
    <property type="match status" value="1"/>
</dbReference>
<feature type="domain" description="JmjC" evidence="1">
    <location>
        <begin position="136"/>
        <end position="295"/>
    </location>
</feature>
<evidence type="ECO:0000313" key="3">
    <source>
        <dbReference type="RefSeq" id="XP_012945505.1"/>
    </source>
</evidence>
<dbReference type="PANTHER" id="PTHR12461:SF18">
    <property type="entry name" value="JMJC DOMAIN-CONTAINING PROTEIN"/>
    <property type="match status" value="1"/>
</dbReference>
<dbReference type="Pfam" id="PF13621">
    <property type="entry name" value="Cupin_8"/>
    <property type="match status" value="1"/>
</dbReference>
<dbReference type="SUPFAM" id="SSF51197">
    <property type="entry name" value="Clavaminate synthase-like"/>
    <property type="match status" value="1"/>
</dbReference>
<dbReference type="Gene3D" id="2.60.120.10">
    <property type="entry name" value="Jelly Rolls"/>
    <property type="match status" value="1"/>
</dbReference>
<dbReference type="SMART" id="SM00558">
    <property type="entry name" value="JmjC"/>
    <property type="match status" value="1"/>
</dbReference>
<reference evidence="3" key="1">
    <citation type="submission" date="2025-08" db="UniProtKB">
        <authorList>
            <consortium name="RefSeq"/>
        </authorList>
    </citation>
    <scope>IDENTIFICATION</scope>
</reference>